<sequence length="706" mass="80954">MFESDRHFSHLSTLERELTFRTEMGLYYSYFKTIAQAPTFISGMKQIMFDTVTEYPLTINTLKRFNLYPEVLLGAMYRIYEWLAKMLKYQTMVCYSVNRGKNLSPVQSCEGLGEKPYFYVEAVFLLNGLNMGLFFLFGWYLSGSYFGGLITVLCFFFNHGECTRVQWTPPLRESFAYPFLVLQMFLVTKTIKSGKTSFKTHSLPIAVATTCFMLPWQFAQFALLMQTLSVYATYLLGLIRSATLQVIIAGQSLGLLVSVLFLFANEMLVTSFFSSSLVSIWIILYTEKYLNKLNLPHLFKSIIQGLSLLAMTFYIKIIISKLLNVTDDEHIGDLFRSKFSNFQNFHTQLYVCAPEFDFMELATPIRLTKTLLLPCSTFITLVIIIKVCLFVCLLSPSSSSHSSNPSSSSSPPDLEQASFVYHTFQLSAYSAMAIIIMRLKLFWTPHLCLMTSLLANQRLLPWLGSRYKHFSIIACIAALMGCQGVVNLRQQWSVQGEFSNIQMEEMIEWINHRTPRDAVFAGPMPTMATVKLCTGRPIVNHPHYEDAGLRNRTRMVYTVFSRKSSELMYRIFTEMKVQYFIVEEQWCLRRSKPGCGMTDIWDMEDRDNLAFEPLCKRLYDDPSPYFVKVFKNNVYDIFRVLDNNKVNKNSNNNNNNNNNNDNDDDDDVKSKVNEVNDGINVVDIDDDVSLDGDDELGGGYGNDAAR</sequence>
<feature type="compositionally biased region" description="Acidic residues" evidence="8">
    <location>
        <begin position="684"/>
        <end position="696"/>
    </location>
</feature>
<dbReference type="InterPro" id="IPR018732">
    <property type="entry name" value="Dpy-19/Dpy-19-like"/>
</dbReference>
<dbReference type="AlphaFoldDB" id="T1EDY1"/>
<dbReference type="EMBL" id="AMQM01000438">
    <property type="status" value="NOT_ANNOTATED_CDS"/>
    <property type="molecule type" value="Genomic_DNA"/>
</dbReference>
<evidence type="ECO:0008006" key="13">
    <source>
        <dbReference type="Google" id="ProtNLM"/>
    </source>
</evidence>
<dbReference type="Pfam" id="PF10034">
    <property type="entry name" value="Dpy19"/>
    <property type="match status" value="1"/>
</dbReference>
<evidence type="ECO:0000256" key="2">
    <source>
        <dbReference type="ARBA" id="ARBA00008744"/>
    </source>
</evidence>
<feature type="transmembrane region" description="Helical" evidence="9">
    <location>
        <begin position="203"/>
        <end position="223"/>
    </location>
</feature>
<dbReference type="GeneID" id="20194783"/>
<evidence type="ECO:0000256" key="8">
    <source>
        <dbReference type="SAM" id="MobiDB-lite"/>
    </source>
</evidence>
<dbReference type="EMBL" id="KB096324">
    <property type="protein sequence ID" value="ESO05865.1"/>
    <property type="molecule type" value="Genomic_DNA"/>
</dbReference>
<feature type="region of interest" description="Disordered" evidence="8">
    <location>
        <begin position="684"/>
        <end position="706"/>
    </location>
</feature>
<dbReference type="OrthoDB" id="6019623at2759"/>
<feature type="transmembrane region" description="Helical" evidence="9">
    <location>
        <begin position="243"/>
        <end position="263"/>
    </location>
</feature>
<gene>
    <name evidence="11" type="primary">20194783</name>
    <name evidence="10" type="ORF">HELRODRAFT_105874</name>
</gene>
<dbReference type="HOGENOM" id="CLU_014404_0_1_1"/>
<feature type="region of interest" description="Disordered" evidence="8">
    <location>
        <begin position="646"/>
        <end position="671"/>
    </location>
</feature>
<keyword evidence="4" id="KW-0808">Transferase</keyword>
<dbReference type="EMBL" id="AMQM01000439">
    <property type="status" value="NOT_ANNOTATED_CDS"/>
    <property type="molecule type" value="Genomic_DNA"/>
</dbReference>
<dbReference type="GO" id="GO:0005789">
    <property type="term" value="C:endoplasmic reticulum membrane"/>
    <property type="evidence" value="ECO:0000318"/>
    <property type="project" value="GO_Central"/>
</dbReference>
<feature type="compositionally biased region" description="Low complexity" evidence="8">
    <location>
        <begin position="646"/>
        <end position="660"/>
    </location>
</feature>
<evidence type="ECO:0000256" key="6">
    <source>
        <dbReference type="ARBA" id="ARBA00022989"/>
    </source>
</evidence>
<reference evidence="12" key="1">
    <citation type="submission" date="2012-12" db="EMBL/GenBank/DDBJ databases">
        <authorList>
            <person name="Hellsten U."/>
            <person name="Grimwood J."/>
            <person name="Chapman J.A."/>
            <person name="Shapiro H."/>
            <person name="Aerts A."/>
            <person name="Otillar R.P."/>
            <person name="Terry A.Y."/>
            <person name="Boore J.L."/>
            <person name="Simakov O."/>
            <person name="Marletaz F."/>
            <person name="Cho S.-J."/>
            <person name="Edsinger-Gonzales E."/>
            <person name="Havlak P."/>
            <person name="Kuo D.-H."/>
            <person name="Larsson T."/>
            <person name="Lv J."/>
            <person name="Arendt D."/>
            <person name="Savage R."/>
            <person name="Osoegawa K."/>
            <person name="de Jong P."/>
            <person name="Lindberg D.R."/>
            <person name="Seaver E.C."/>
            <person name="Weisblat D.A."/>
            <person name="Putnam N.H."/>
            <person name="Grigoriev I.V."/>
            <person name="Rokhsar D.S."/>
        </authorList>
    </citation>
    <scope>NUCLEOTIDE SEQUENCE</scope>
</reference>
<name>T1EDY1_HELRO</name>
<dbReference type="GO" id="GO:0000030">
    <property type="term" value="F:mannosyltransferase activity"/>
    <property type="evidence" value="ECO:0000318"/>
    <property type="project" value="GO_Central"/>
</dbReference>
<dbReference type="EnsemblMetazoa" id="HelroT105874">
    <property type="protein sequence ID" value="HelroP105874"/>
    <property type="gene ID" value="HelroG105874"/>
</dbReference>
<feature type="transmembrane region" description="Helical" evidence="9">
    <location>
        <begin position="298"/>
        <end position="315"/>
    </location>
</feature>
<reference evidence="11" key="3">
    <citation type="submission" date="2015-06" db="UniProtKB">
        <authorList>
            <consortium name="EnsemblMetazoa"/>
        </authorList>
    </citation>
    <scope>IDENTIFICATION</scope>
</reference>
<reference evidence="10 12" key="2">
    <citation type="journal article" date="2013" name="Nature">
        <title>Insights into bilaterian evolution from three spiralian genomes.</title>
        <authorList>
            <person name="Simakov O."/>
            <person name="Marletaz F."/>
            <person name="Cho S.J."/>
            <person name="Edsinger-Gonzales E."/>
            <person name="Havlak P."/>
            <person name="Hellsten U."/>
            <person name="Kuo D.H."/>
            <person name="Larsson T."/>
            <person name="Lv J."/>
            <person name="Arendt D."/>
            <person name="Savage R."/>
            <person name="Osoegawa K."/>
            <person name="de Jong P."/>
            <person name="Grimwood J."/>
            <person name="Chapman J.A."/>
            <person name="Shapiro H."/>
            <person name="Aerts A."/>
            <person name="Otillar R.P."/>
            <person name="Terry A.Y."/>
            <person name="Boore J.L."/>
            <person name="Grigoriev I.V."/>
            <person name="Lindberg D.R."/>
            <person name="Seaver E.C."/>
            <person name="Weisblat D.A."/>
            <person name="Putnam N.H."/>
            <person name="Rokhsar D.S."/>
        </authorList>
    </citation>
    <scope>NUCLEOTIDE SEQUENCE</scope>
</reference>
<evidence type="ECO:0000313" key="12">
    <source>
        <dbReference type="Proteomes" id="UP000015101"/>
    </source>
</evidence>
<dbReference type="PANTHER" id="PTHR31488">
    <property type="entry name" value="DPY-19-LIKE 1, LIKE (H. SAPIENS)"/>
    <property type="match status" value="1"/>
</dbReference>
<feature type="transmembrane region" description="Helical" evidence="9">
    <location>
        <begin position="268"/>
        <end position="286"/>
    </location>
</feature>
<dbReference type="OMA" id="YDNITEY"/>
<organism evidence="11 12">
    <name type="scientific">Helobdella robusta</name>
    <name type="common">Californian leech</name>
    <dbReference type="NCBI Taxonomy" id="6412"/>
    <lineage>
        <taxon>Eukaryota</taxon>
        <taxon>Metazoa</taxon>
        <taxon>Spiralia</taxon>
        <taxon>Lophotrochozoa</taxon>
        <taxon>Annelida</taxon>
        <taxon>Clitellata</taxon>
        <taxon>Hirudinea</taxon>
        <taxon>Rhynchobdellida</taxon>
        <taxon>Glossiphoniidae</taxon>
        <taxon>Helobdella</taxon>
    </lineage>
</organism>
<comment type="subcellular location">
    <subcellularLocation>
        <location evidence="1">Membrane</location>
        <topology evidence="1">Multi-pass membrane protein</topology>
    </subcellularLocation>
</comment>
<proteinExistence type="inferred from homology"/>
<feature type="transmembrane region" description="Helical" evidence="9">
    <location>
        <begin position="371"/>
        <end position="396"/>
    </location>
</feature>
<dbReference type="InterPro" id="IPR047462">
    <property type="entry name" value="Dpy19"/>
</dbReference>
<evidence type="ECO:0000256" key="5">
    <source>
        <dbReference type="ARBA" id="ARBA00022692"/>
    </source>
</evidence>
<comment type="similarity">
    <text evidence="2">Belongs to the dpy-19 family.</text>
</comment>
<dbReference type="CDD" id="cd20177">
    <property type="entry name" value="Dpy19"/>
    <property type="match status" value="1"/>
</dbReference>
<keyword evidence="7 9" id="KW-0472">Membrane</keyword>
<evidence type="ECO:0000256" key="9">
    <source>
        <dbReference type="SAM" id="Phobius"/>
    </source>
</evidence>
<accession>T1EDY1</accession>
<dbReference type="CTD" id="20194783"/>
<dbReference type="PANTHER" id="PTHR31488:SF1">
    <property type="entry name" value="C-MANNOSYLTRANSFERASE DPY19L1"/>
    <property type="match status" value="1"/>
</dbReference>
<dbReference type="FunCoup" id="T1EDY1">
    <property type="interactions" value="690"/>
</dbReference>
<feature type="compositionally biased region" description="Gly residues" evidence="8">
    <location>
        <begin position="697"/>
        <end position="706"/>
    </location>
</feature>
<evidence type="ECO:0000256" key="7">
    <source>
        <dbReference type="ARBA" id="ARBA00023136"/>
    </source>
</evidence>
<keyword evidence="5 9" id="KW-0812">Transmembrane</keyword>
<dbReference type="InParanoid" id="T1EDY1"/>
<dbReference type="eggNOG" id="KOG4587">
    <property type="taxonomic scope" value="Eukaryota"/>
</dbReference>
<dbReference type="Proteomes" id="UP000015101">
    <property type="component" value="Unassembled WGS sequence"/>
</dbReference>
<evidence type="ECO:0000256" key="4">
    <source>
        <dbReference type="ARBA" id="ARBA00022679"/>
    </source>
</evidence>
<keyword evidence="3" id="KW-0328">Glycosyltransferase</keyword>
<evidence type="ECO:0000256" key="1">
    <source>
        <dbReference type="ARBA" id="ARBA00004141"/>
    </source>
</evidence>
<keyword evidence="12" id="KW-1185">Reference proteome</keyword>
<evidence type="ECO:0000256" key="3">
    <source>
        <dbReference type="ARBA" id="ARBA00022676"/>
    </source>
</evidence>
<dbReference type="KEGG" id="hro:HELRODRAFT_105874"/>
<evidence type="ECO:0000313" key="10">
    <source>
        <dbReference type="EMBL" id="ESO05865.1"/>
    </source>
</evidence>
<keyword evidence="6 9" id="KW-1133">Transmembrane helix</keyword>
<protein>
    <recommendedName>
        <fullName evidence="13">C-mannosyltransferase DPY19L1</fullName>
    </recommendedName>
</protein>
<dbReference type="RefSeq" id="XP_009015233.1">
    <property type="nucleotide sequence ID" value="XM_009016985.1"/>
</dbReference>
<evidence type="ECO:0000313" key="11">
    <source>
        <dbReference type="EnsemblMetazoa" id="HelroP105874"/>
    </source>
</evidence>